<feature type="region of interest" description="Disordered" evidence="1">
    <location>
        <begin position="1"/>
        <end position="22"/>
    </location>
</feature>
<dbReference type="PANTHER" id="PTHR36154:SF1">
    <property type="entry name" value="DNA-BINDING TRANSCRIPTIONAL ACTIVATOR ALPA"/>
    <property type="match status" value="1"/>
</dbReference>
<proteinExistence type="predicted"/>
<dbReference type="EMBL" id="QRGP01000001">
    <property type="protein sequence ID" value="RDV07391.1"/>
    <property type="molecule type" value="Genomic_DNA"/>
</dbReference>
<feature type="compositionally biased region" description="Polar residues" evidence="1">
    <location>
        <begin position="1"/>
        <end position="12"/>
    </location>
</feature>
<dbReference type="AlphaFoldDB" id="A0A371BJ54"/>
<organism evidence="2 3">
    <name type="scientific">Sphingorhabdus pulchriflava</name>
    <dbReference type="NCBI Taxonomy" id="2292257"/>
    <lineage>
        <taxon>Bacteria</taxon>
        <taxon>Pseudomonadati</taxon>
        <taxon>Pseudomonadota</taxon>
        <taxon>Alphaproteobacteria</taxon>
        <taxon>Sphingomonadales</taxon>
        <taxon>Sphingomonadaceae</taxon>
        <taxon>Sphingorhabdus</taxon>
    </lineage>
</organism>
<gene>
    <name evidence="2" type="ORF">DXH95_08590</name>
</gene>
<name>A0A371BJ54_9SPHN</name>
<sequence length="89" mass="9934">MKIDQVSCQSVTRGFADSSEPNPSRLIRLPEVMKRVGLSRSAIYKRMAEGSFPRSRSLSPKCAVWVQAEIDIWIAEISNIGVDPNTNKI</sequence>
<dbReference type="PANTHER" id="PTHR36154">
    <property type="entry name" value="DNA-BINDING TRANSCRIPTIONAL ACTIVATOR ALPA"/>
    <property type="match status" value="1"/>
</dbReference>
<dbReference type="Gene3D" id="1.10.238.160">
    <property type="match status" value="1"/>
</dbReference>
<reference evidence="3" key="1">
    <citation type="submission" date="2018-08" db="EMBL/GenBank/DDBJ databases">
        <authorList>
            <person name="Kim S.-J."/>
            <person name="Jung G.-Y."/>
        </authorList>
    </citation>
    <scope>NUCLEOTIDE SEQUENCE [LARGE SCALE GENOMIC DNA]</scope>
    <source>
        <strain evidence="3">GY_G</strain>
    </source>
</reference>
<protein>
    <submittedName>
        <fullName evidence="2">AlpA family transcriptional regulator</fullName>
    </submittedName>
</protein>
<accession>A0A371BJ54</accession>
<dbReference type="InterPro" id="IPR010260">
    <property type="entry name" value="AlpA"/>
</dbReference>
<dbReference type="Proteomes" id="UP000263833">
    <property type="component" value="Unassembled WGS sequence"/>
</dbReference>
<dbReference type="OrthoDB" id="1525365at2"/>
<evidence type="ECO:0000256" key="1">
    <source>
        <dbReference type="SAM" id="MobiDB-lite"/>
    </source>
</evidence>
<evidence type="ECO:0000313" key="2">
    <source>
        <dbReference type="EMBL" id="RDV07391.1"/>
    </source>
</evidence>
<evidence type="ECO:0000313" key="3">
    <source>
        <dbReference type="Proteomes" id="UP000263833"/>
    </source>
</evidence>
<comment type="caution">
    <text evidence="2">The sequence shown here is derived from an EMBL/GenBank/DDBJ whole genome shotgun (WGS) entry which is preliminary data.</text>
</comment>
<dbReference type="Pfam" id="PF05930">
    <property type="entry name" value="Phage_AlpA"/>
    <property type="match status" value="1"/>
</dbReference>
<dbReference type="InterPro" id="IPR052931">
    <property type="entry name" value="Prophage_regulatory_activator"/>
</dbReference>
<keyword evidence="3" id="KW-1185">Reference proteome</keyword>